<organism evidence="5 6">
    <name type="scientific">Wallemia mellicola (strain ATCC MYA-4683 / CBS 633.66)</name>
    <name type="common">Wallemia sebi (CBS 633.66)</name>
    <dbReference type="NCBI Taxonomy" id="671144"/>
    <lineage>
        <taxon>Eukaryota</taxon>
        <taxon>Fungi</taxon>
        <taxon>Dikarya</taxon>
        <taxon>Basidiomycota</taxon>
        <taxon>Wallemiomycotina</taxon>
        <taxon>Wallemiomycetes</taxon>
        <taxon>Wallemiales</taxon>
        <taxon>Wallemiaceae</taxon>
        <taxon>Wallemia</taxon>
    </lineage>
</organism>
<dbReference type="SUPFAM" id="SSF55729">
    <property type="entry name" value="Acyl-CoA N-acyltransferases (Nat)"/>
    <property type="match status" value="1"/>
</dbReference>
<accession>I4Y8Q5</accession>
<dbReference type="InterPro" id="IPR016181">
    <property type="entry name" value="Acyl_CoA_acyltransferase"/>
</dbReference>
<evidence type="ECO:0000313" key="6">
    <source>
        <dbReference type="Proteomes" id="UP000005242"/>
    </source>
</evidence>
<dbReference type="Proteomes" id="UP000005242">
    <property type="component" value="Unassembled WGS sequence"/>
</dbReference>
<dbReference type="KEGG" id="wse:WALSEDRAFT_58211"/>
<dbReference type="Gene3D" id="3.40.630.60">
    <property type="match status" value="1"/>
</dbReference>
<dbReference type="InterPro" id="IPR002993">
    <property type="entry name" value="ODC_AZ"/>
</dbReference>
<dbReference type="OrthoDB" id="5959761at2759"/>
<dbReference type="InParanoid" id="I4Y8Q5"/>
<evidence type="ECO:0000313" key="5">
    <source>
        <dbReference type="EMBL" id="EIM20347.1"/>
    </source>
</evidence>
<dbReference type="GO" id="GO:0008073">
    <property type="term" value="F:ornithine decarboxylase inhibitor activity"/>
    <property type="evidence" value="ECO:0007669"/>
    <property type="project" value="InterPro"/>
</dbReference>
<dbReference type="RefSeq" id="XP_006959604.1">
    <property type="nucleotide sequence ID" value="XM_006959542.1"/>
</dbReference>
<comment type="subunit">
    <text evidence="3">Interacts with ODC and thereby sterically blocks ODC homodimerization.</text>
</comment>
<evidence type="ECO:0000256" key="4">
    <source>
        <dbReference type="ARBA" id="ARBA00022758"/>
    </source>
</evidence>
<comment type="function">
    <text evidence="1">Ornithine decarboxylase (ODC) antizyme protein that negatively regulates ODC activity and intracellular polyamine biosynthesis in response to increased intracellular polyamine levels. Binds to ODC monomers, inhibiting the assembly of the functional ODC homodimer, and targets the monomers for ubiquitin-independent proteolytic destruction by the 26S proteasome.</text>
</comment>
<keyword evidence="6" id="KW-1185">Reference proteome</keyword>
<evidence type="ECO:0000256" key="1">
    <source>
        <dbReference type="ARBA" id="ARBA00002307"/>
    </source>
</evidence>
<evidence type="ECO:0000256" key="3">
    <source>
        <dbReference type="ARBA" id="ARBA00011486"/>
    </source>
</evidence>
<evidence type="ECO:0000256" key="2">
    <source>
        <dbReference type="ARBA" id="ARBA00008796"/>
    </source>
</evidence>
<dbReference type="EMBL" id="JH668240">
    <property type="protein sequence ID" value="EIM20347.1"/>
    <property type="molecule type" value="Genomic_DNA"/>
</dbReference>
<dbReference type="InterPro" id="IPR038581">
    <property type="entry name" value="ODC_AZ_sf"/>
</dbReference>
<sequence>MMISGNMNSKKPSNTTPNDCHLSSAVLMGGPKNAQSSEFADAICSIDGLVSYAYSSSSGWDAGPKRPSNASQLNTAAEDVGNLLCSIPSPPNTPEESLSPLSTINSGNFNPSPNFLESKKYDDNLSIEFSNGDQWCGFLPSSETLAIEKVEWDSVQFLREDIVALLELGETLNVNNLVVVMPKFIQGLTELIHSFMYVGGALVDLKSTGWGIKDDYIAFSMQI</sequence>
<protein>
    <submittedName>
        <fullName evidence="5">Uncharacterized protein</fullName>
    </submittedName>
</protein>
<dbReference type="STRING" id="671144.I4Y8Q5"/>
<name>I4Y8Q5_WALMC</name>
<reference evidence="5 6" key="1">
    <citation type="journal article" date="2012" name="Fungal Genet. Biol.">
        <title>The genome of the xerotolerant mold Wallemia sebi reveals adaptations to osmotic stress and suggests cryptic sexual reproduction.</title>
        <authorList>
            <person name="Padamsee M."/>
            <person name="Kumar T.K.A."/>
            <person name="Riley R."/>
            <person name="Binder M."/>
            <person name="Boyd A."/>
            <person name="Calvo A.M."/>
            <person name="Furukawa K."/>
            <person name="Hesse C."/>
            <person name="Hohmann S."/>
            <person name="James T.Y."/>
            <person name="LaButti K."/>
            <person name="Lapidus A."/>
            <person name="Lindquist E."/>
            <person name="Lucas S."/>
            <person name="Miller K."/>
            <person name="Shantappa S."/>
            <person name="Grigoriev I.V."/>
            <person name="Hibbett D.S."/>
            <person name="McLaughlin D.J."/>
            <person name="Spatafora J.W."/>
            <person name="Aime M.C."/>
        </authorList>
    </citation>
    <scope>NUCLEOTIDE SEQUENCE [LARGE SCALE GENOMIC DNA]</scope>
    <source>
        <strain evidence="6">ATCC MYA-4683 / CBS 633.66</strain>
    </source>
</reference>
<keyword evidence="4" id="KW-0688">Ribosomal frameshifting</keyword>
<dbReference type="AlphaFoldDB" id="I4Y8Q5"/>
<gene>
    <name evidence="5" type="ORF">WALSEDRAFT_58211</name>
</gene>
<proteinExistence type="inferred from homology"/>
<dbReference type="GO" id="GO:0075523">
    <property type="term" value="P:viral translational frameshifting"/>
    <property type="evidence" value="ECO:0007669"/>
    <property type="project" value="UniProtKB-KW"/>
</dbReference>
<comment type="similarity">
    <text evidence="2">Belongs to the ODC antizyme family.</text>
</comment>
<dbReference type="Pfam" id="PF02100">
    <property type="entry name" value="ODC_AZ"/>
    <property type="match status" value="1"/>
</dbReference>
<dbReference type="GeneID" id="18472995"/>
<dbReference type="HOGENOM" id="CLU_1240978_0_0_1"/>